<accession>A0A3D2XBY0</accession>
<dbReference type="EMBL" id="DPVV01000524">
    <property type="protein sequence ID" value="HCL03838.1"/>
    <property type="molecule type" value="Genomic_DNA"/>
</dbReference>
<evidence type="ECO:0000256" key="1">
    <source>
        <dbReference type="SAM" id="Phobius"/>
    </source>
</evidence>
<organism evidence="3 4">
    <name type="scientific">Lachnoclostridium phytofermentans</name>
    <dbReference type="NCBI Taxonomy" id="66219"/>
    <lineage>
        <taxon>Bacteria</taxon>
        <taxon>Bacillati</taxon>
        <taxon>Bacillota</taxon>
        <taxon>Clostridia</taxon>
        <taxon>Lachnospirales</taxon>
        <taxon>Lachnospiraceae</taxon>
    </lineage>
</organism>
<evidence type="ECO:0000259" key="2">
    <source>
        <dbReference type="PROSITE" id="PS51677"/>
    </source>
</evidence>
<keyword evidence="1" id="KW-0812">Transmembrane</keyword>
<evidence type="ECO:0000313" key="4">
    <source>
        <dbReference type="Proteomes" id="UP000262969"/>
    </source>
</evidence>
<keyword evidence="1" id="KW-0472">Membrane</keyword>
<name>A0A3D2XBY0_9FIRM</name>
<dbReference type="PROSITE" id="PS51677">
    <property type="entry name" value="NODB"/>
    <property type="match status" value="1"/>
</dbReference>
<reference evidence="3 4" key="1">
    <citation type="journal article" date="2018" name="Nat. Biotechnol.">
        <title>A standardized bacterial taxonomy based on genome phylogeny substantially revises the tree of life.</title>
        <authorList>
            <person name="Parks D.H."/>
            <person name="Chuvochina M."/>
            <person name="Waite D.W."/>
            <person name="Rinke C."/>
            <person name="Skarshewski A."/>
            <person name="Chaumeil P.A."/>
            <person name="Hugenholtz P."/>
        </authorList>
    </citation>
    <scope>NUCLEOTIDE SEQUENCE [LARGE SCALE GENOMIC DNA]</scope>
    <source>
        <strain evidence="3">UBA11728</strain>
    </source>
</reference>
<proteinExistence type="predicted"/>
<dbReference type="PANTHER" id="PTHR10587:SF78">
    <property type="entry name" value="PEPTIDOGLYCAN-N-ACETYLMURAMIC ACID DEACETYLASE PDAA"/>
    <property type="match status" value="1"/>
</dbReference>
<dbReference type="PANTHER" id="PTHR10587">
    <property type="entry name" value="GLYCOSYL TRANSFERASE-RELATED"/>
    <property type="match status" value="1"/>
</dbReference>
<dbReference type="InterPro" id="IPR011330">
    <property type="entry name" value="Glyco_hydro/deAcase_b/a-brl"/>
</dbReference>
<gene>
    <name evidence="3" type="ORF">DHW61_15765</name>
</gene>
<sequence>MKFRFEDLKKVDYKGYIKNNYKKIIAWMVFFAFCYGLGNVTARGVAHYQETFAVKEKVDNWGLGFGQEGTQPKGNVSMEQLKEYDAYYIGANTDKVIYLTFDCGYENGNTGKILDALKKHNVSATFFVVGHFLETSPDQVKRMVAEGHAVGNHTYHHYDMSKISSLDSFQKEVDDVEKLFEQITGQKLMKYYRPPQGKYSTENLKLAKELGYKTFFWSLAYVDWDQNKQPTKDQAFSKLLKRIHNGAIVLLHNTSNTNGEILDELLTKWEEMGYVFKPLSELTDTMSETTGSK</sequence>
<comment type="caution">
    <text evidence="3">The sequence shown here is derived from an EMBL/GenBank/DDBJ whole genome shotgun (WGS) entry which is preliminary data.</text>
</comment>
<evidence type="ECO:0000313" key="3">
    <source>
        <dbReference type="EMBL" id="HCL03838.1"/>
    </source>
</evidence>
<dbReference type="InterPro" id="IPR050248">
    <property type="entry name" value="Polysacc_deacetylase_ArnD"/>
</dbReference>
<dbReference type="AlphaFoldDB" id="A0A3D2XBY0"/>
<dbReference type="Gene3D" id="3.20.20.370">
    <property type="entry name" value="Glycoside hydrolase/deacetylase"/>
    <property type="match status" value="1"/>
</dbReference>
<dbReference type="Pfam" id="PF01522">
    <property type="entry name" value="Polysacc_deac_1"/>
    <property type="match status" value="1"/>
</dbReference>
<dbReference type="InterPro" id="IPR002509">
    <property type="entry name" value="NODB_dom"/>
</dbReference>
<dbReference type="GO" id="GO:0005975">
    <property type="term" value="P:carbohydrate metabolic process"/>
    <property type="evidence" value="ECO:0007669"/>
    <property type="project" value="InterPro"/>
</dbReference>
<feature type="domain" description="NodB homology" evidence="2">
    <location>
        <begin position="95"/>
        <end position="277"/>
    </location>
</feature>
<dbReference type="GO" id="GO:0016810">
    <property type="term" value="F:hydrolase activity, acting on carbon-nitrogen (but not peptide) bonds"/>
    <property type="evidence" value="ECO:0007669"/>
    <property type="project" value="InterPro"/>
</dbReference>
<protein>
    <submittedName>
        <fullName evidence="3">Delta-lactam-biosynthetic de-N-acetylase</fullName>
    </submittedName>
</protein>
<feature type="transmembrane region" description="Helical" evidence="1">
    <location>
        <begin position="24"/>
        <end position="42"/>
    </location>
</feature>
<dbReference type="GO" id="GO:0016020">
    <property type="term" value="C:membrane"/>
    <property type="evidence" value="ECO:0007669"/>
    <property type="project" value="TreeGrafter"/>
</dbReference>
<dbReference type="Proteomes" id="UP000262969">
    <property type="component" value="Unassembled WGS sequence"/>
</dbReference>
<keyword evidence="1" id="KW-1133">Transmembrane helix</keyword>
<dbReference type="SUPFAM" id="SSF88713">
    <property type="entry name" value="Glycoside hydrolase/deacetylase"/>
    <property type="match status" value="1"/>
</dbReference>